<keyword evidence="2" id="KW-0812">Transmembrane</keyword>
<dbReference type="RefSeq" id="WP_218279167.1">
    <property type="nucleotide sequence ID" value="NZ_PVTI01000001.1"/>
</dbReference>
<keyword evidence="2" id="KW-1133">Transmembrane helix</keyword>
<dbReference type="AlphaFoldDB" id="A0A2T0V0U4"/>
<evidence type="ECO:0000256" key="2">
    <source>
        <dbReference type="SAM" id="Phobius"/>
    </source>
</evidence>
<evidence type="ECO:0000313" key="3">
    <source>
        <dbReference type="EMBL" id="PRY63698.1"/>
    </source>
</evidence>
<sequence>MTEHPQHQQPQPQPPFDTTGAPPAYGHPQQQPAPYQPGSAALAPQEQRTLGMLSHLIPLLAMVFSAGLAGFVGVAHHLPDVQGPR</sequence>
<comment type="caution">
    <text evidence="3">The sequence shown here is derived from an EMBL/GenBank/DDBJ whole genome shotgun (WGS) entry which is preliminary data.</text>
</comment>
<keyword evidence="4" id="KW-1185">Reference proteome</keyword>
<name>A0A2T0V0U4_9MICO</name>
<feature type="transmembrane region" description="Helical" evidence="2">
    <location>
        <begin position="56"/>
        <end position="78"/>
    </location>
</feature>
<reference evidence="3 4" key="1">
    <citation type="submission" date="2018-03" db="EMBL/GenBank/DDBJ databases">
        <title>Genomic Encyclopedia of Archaeal and Bacterial Type Strains, Phase II (KMG-II): from individual species to whole genera.</title>
        <authorList>
            <person name="Goeker M."/>
        </authorList>
    </citation>
    <scope>NUCLEOTIDE SEQUENCE [LARGE SCALE GENOMIC DNA]</scope>
    <source>
        <strain evidence="3 4">ATCC BAA-1496</strain>
    </source>
</reference>
<dbReference type="Proteomes" id="UP000237822">
    <property type="component" value="Unassembled WGS sequence"/>
</dbReference>
<keyword evidence="2" id="KW-0472">Membrane</keyword>
<organism evidence="3 4">
    <name type="scientific">Knoellia remsis</name>
    <dbReference type="NCBI Taxonomy" id="407159"/>
    <lineage>
        <taxon>Bacteria</taxon>
        <taxon>Bacillati</taxon>
        <taxon>Actinomycetota</taxon>
        <taxon>Actinomycetes</taxon>
        <taxon>Micrococcales</taxon>
        <taxon>Intrasporangiaceae</taxon>
        <taxon>Knoellia</taxon>
    </lineage>
</organism>
<gene>
    <name evidence="3" type="ORF">BCF74_10196</name>
</gene>
<accession>A0A2T0V0U4</accession>
<dbReference type="EMBL" id="PVTI01000001">
    <property type="protein sequence ID" value="PRY63698.1"/>
    <property type="molecule type" value="Genomic_DNA"/>
</dbReference>
<feature type="region of interest" description="Disordered" evidence="1">
    <location>
        <begin position="1"/>
        <end position="43"/>
    </location>
</feature>
<proteinExistence type="predicted"/>
<evidence type="ECO:0000313" key="4">
    <source>
        <dbReference type="Proteomes" id="UP000237822"/>
    </source>
</evidence>
<protein>
    <submittedName>
        <fullName evidence="3">Uncharacterized protein</fullName>
    </submittedName>
</protein>
<evidence type="ECO:0000256" key="1">
    <source>
        <dbReference type="SAM" id="MobiDB-lite"/>
    </source>
</evidence>